<dbReference type="GO" id="GO:0030688">
    <property type="term" value="C:preribosome, small subunit precursor"/>
    <property type="evidence" value="ECO:0007669"/>
    <property type="project" value="TreeGrafter"/>
</dbReference>
<dbReference type="STRING" id="78915.A0A4P9XLL0"/>
<feature type="region of interest" description="Disordered" evidence="2">
    <location>
        <begin position="409"/>
        <end position="479"/>
    </location>
</feature>
<comment type="similarity">
    <text evidence="1">Belongs to the LTV1 family.</text>
</comment>
<dbReference type="Proteomes" id="UP000271241">
    <property type="component" value="Unassembled WGS sequence"/>
</dbReference>
<dbReference type="GO" id="GO:0000056">
    <property type="term" value="P:ribosomal small subunit export from nucleus"/>
    <property type="evidence" value="ECO:0007669"/>
    <property type="project" value="TreeGrafter"/>
</dbReference>
<feature type="compositionally biased region" description="Basic and acidic residues" evidence="2">
    <location>
        <begin position="422"/>
        <end position="432"/>
    </location>
</feature>
<keyword evidence="4" id="KW-1185">Reference proteome</keyword>
<dbReference type="AlphaFoldDB" id="A0A4P9XLL0"/>
<dbReference type="GO" id="GO:0005634">
    <property type="term" value="C:nucleus"/>
    <property type="evidence" value="ECO:0007669"/>
    <property type="project" value="TreeGrafter"/>
</dbReference>
<protein>
    <submittedName>
        <fullName evidence="3">Low temperature viability protein-domain-containing protein</fullName>
    </submittedName>
</protein>
<feature type="compositionally biased region" description="Polar residues" evidence="2">
    <location>
        <begin position="434"/>
        <end position="444"/>
    </location>
</feature>
<dbReference type="PANTHER" id="PTHR21531">
    <property type="entry name" value="LOW-TEMPERATURE VIABILITY PROTEIN LTV1-RELATED"/>
    <property type="match status" value="1"/>
</dbReference>
<dbReference type="OrthoDB" id="5852896at2759"/>
<organism evidence="3 4">
    <name type="scientific">Thamnocephalis sphaerospora</name>
    <dbReference type="NCBI Taxonomy" id="78915"/>
    <lineage>
        <taxon>Eukaryota</taxon>
        <taxon>Fungi</taxon>
        <taxon>Fungi incertae sedis</taxon>
        <taxon>Zoopagomycota</taxon>
        <taxon>Zoopagomycotina</taxon>
        <taxon>Zoopagomycetes</taxon>
        <taxon>Zoopagales</taxon>
        <taxon>Sigmoideomycetaceae</taxon>
        <taxon>Thamnocephalis</taxon>
    </lineage>
</organism>
<feature type="compositionally biased region" description="Basic and acidic residues" evidence="2">
    <location>
        <begin position="453"/>
        <end position="469"/>
    </location>
</feature>
<evidence type="ECO:0000313" key="4">
    <source>
        <dbReference type="Proteomes" id="UP000271241"/>
    </source>
</evidence>
<dbReference type="GO" id="GO:0042274">
    <property type="term" value="P:ribosomal small subunit biogenesis"/>
    <property type="evidence" value="ECO:0007669"/>
    <property type="project" value="InterPro"/>
</dbReference>
<feature type="region of interest" description="Disordered" evidence="2">
    <location>
        <begin position="102"/>
        <end position="126"/>
    </location>
</feature>
<evidence type="ECO:0000256" key="2">
    <source>
        <dbReference type="SAM" id="MobiDB-lite"/>
    </source>
</evidence>
<dbReference type="EMBL" id="KZ992924">
    <property type="protein sequence ID" value="RKP06241.1"/>
    <property type="molecule type" value="Genomic_DNA"/>
</dbReference>
<feature type="compositionally biased region" description="Basic and acidic residues" evidence="2">
    <location>
        <begin position="370"/>
        <end position="381"/>
    </location>
</feature>
<accession>A0A4P9XLL0</accession>
<evidence type="ECO:0000313" key="3">
    <source>
        <dbReference type="EMBL" id="RKP06241.1"/>
    </source>
</evidence>
<reference evidence="4" key="1">
    <citation type="journal article" date="2018" name="Nat. Microbiol.">
        <title>Leveraging single-cell genomics to expand the fungal tree of life.</title>
        <authorList>
            <person name="Ahrendt S.R."/>
            <person name="Quandt C.A."/>
            <person name="Ciobanu D."/>
            <person name="Clum A."/>
            <person name="Salamov A."/>
            <person name="Andreopoulos B."/>
            <person name="Cheng J.F."/>
            <person name="Woyke T."/>
            <person name="Pelin A."/>
            <person name="Henrissat B."/>
            <person name="Reynolds N.K."/>
            <person name="Benny G.L."/>
            <person name="Smith M.E."/>
            <person name="James T.Y."/>
            <person name="Grigoriev I.V."/>
        </authorList>
    </citation>
    <scope>NUCLEOTIDE SEQUENCE [LARGE SCALE GENOMIC DNA]</scope>
    <source>
        <strain evidence="4">RSA 1356</strain>
    </source>
</reference>
<dbReference type="GO" id="GO:0005829">
    <property type="term" value="C:cytosol"/>
    <property type="evidence" value="ECO:0007669"/>
    <property type="project" value="TreeGrafter"/>
</dbReference>
<feature type="region of interest" description="Disordered" evidence="2">
    <location>
        <begin position="269"/>
        <end position="292"/>
    </location>
</feature>
<dbReference type="PANTHER" id="PTHR21531:SF0">
    <property type="entry name" value="PROTEIN LTV1 HOMOLOG"/>
    <property type="match status" value="1"/>
</dbReference>
<proteinExistence type="inferred from homology"/>
<dbReference type="Pfam" id="PF04180">
    <property type="entry name" value="LTV"/>
    <property type="match status" value="1"/>
</dbReference>
<name>A0A4P9XLL0_9FUNG</name>
<feature type="compositionally biased region" description="Acidic residues" evidence="2">
    <location>
        <begin position="270"/>
        <end position="285"/>
    </location>
</feature>
<sequence length="479" mass="53554">MGKKKNFIDKKNARHFHLVHRSQRDPLIADAEASERVFVEGVSSAAAGKQADDSYDYDEDLDEQPSRAGQAALYGVFLDDAEYDYTQHLRPMGNLGAVFLEAPSKDRKPTRQQPSRRRIPDVSLPQEVLPSTHEMSVGLMNQQAMPQGLQPDMDPELREALEALDIEEFVDENLDDDFFAHLDEDVSDEDYLQVDVADSDEEDDDGAEGGWEQRFLKFKRAQAAARAADGDSDIFEDRSVGTGFSMSSSAMFRNEKLTLLDDQFDKIQEEYEDSEESEDELDDESASGHGRPGLIAIKQREDFEAILDDFLDKYEIVGKKMVPMLHGTAEEKLGAIRQACLVDEEGSNGTVQETSARLRAQLAHPSRSSGLDELRPQEKERDAWDCESILSTYTNLENHPALIRESAPQRIRISRKSGMPVVEEHSEAKDSTAEDTTGDNNAKSGENHGTARPKNETAEERKARKDATKAQKRVSGVRG</sequence>
<gene>
    <name evidence="3" type="ORF">THASP1DRAFT_18713</name>
</gene>
<feature type="region of interest" description="Disordered" evidence="2">
    <location>
        <begin position="362"/>
        <end position="381"/>
    </location>
</feature>
<dbReference type="InterPro" id="IPR007307">
    <property type="entry name" value="Ltv1"/>
</dbReference>
<evidence type="ECO:0000256" key="1">
    <source>
        <dbReference type="ARBA" id="ARBA00009078"/>
    </source>
</evidence>